<reference evidence="1" key="1">
    <citation type="submission" date="2018-05" db="EMBL/GenBank/DDBJ databases">
        <authorList>
            <person name="Lanie J.A."/>
            <person name="Ng W.-L."/>
            <person name="Kazmierczak K.M."/>
            <person name="Andrzejewski T.M."/>
            <person name="Davidsen T.M."/>
            <person name="Wayne K.J."/>
            <person name="Tettelin H."/>
            <person name="Glass J.I."/>
            <person name="Rusch D."/>
            <person name="Podicherti R."/>
            <person name="Tsui H.-C.T."/>
            <person name="Winkler M.E."/>
        </authorList>
    </citation>
    <scope>NUCLEOTIDE SEQUENCE</scope>
</reference>
<dbReference type="AlphaFoldDB" id="A0A382L213"/>
<evidence type="ECO:0000313" key="1">
    <source>
        <dbReference type="EMBL" id="SVC29007.1"/>
    </source>
</evidence>
<sequence length="94" mass="10377">MYAFVLIVILTTIIGFMSQKILLSLSVSAVMQRKAHWNAVAGNSIFERLAPEDGAAFNYETDHDHDGDGWNQIIVNEASAVGWHGSEIKTSITR</sequence>
<accession>A0A382L213</accession>
<name>A0A382L213_9ZZZZ</name>
<proteinExistence type="predicted"/>
<dbReference type="EMBL" id="UINC01083367">
    <property type="protein sequence ID" value="SVC29007.1"/>
    <property type="molecule type" value="Genomic_DNA"/>
</dbReference>
<protein>
    <submittedName>
        <fullName evidence="1">Uncharacterized protein</fullName>
    </submittedName>
</protein>
<gene>
    <name evidence="1" type="ORF">METZ01_LOCUS281861</name>
</gene>
<organism evidence="1">
    <name type="scientific">marine metagenome</name>
    <dbReference type="NCBI Taxonomy" id="408172"/>
    <lineage>
        <taxon>unclassified sequences</taxon>
        <taxon>metagenomes</taxon>
        <taxon>ecological metagenomes</taxon>
    </lineage>
</organism>